<dbReference type="AlphaFoldDB" id="A0A699HXM4"/>
<keyword evidence="1" id="KW-0812">Transmembrane</keyword>
<reference evidence="2" key="1">
    <citation type="journal article" date="2019" name="Sci. Rep.">
        <title>Draft genome of Tanacetum cinerariifolium, the natural source of mosquito coil.</title>
        <authorList>
            <person name="Yamashiro T."/>
            <person name="Shiraishi A."/>
            <person name="Satake H."/>
            <person name="Nakayama K."/>
        </authorList>
    </citation>
    <scope>NUCLEOTIDE SEQUENCE</scope>
</reference>
<evidence type="ECO:0000313" key="2">
    <source>
        <dbReference type="EMBL" id="GEZ00573.1"/>
    </source>
</evidence>
<comment type="caution">
    <text evidence="2">The sequence shown here is derived from an EMBL/GenBank/DDBJ whole genome shotgun (WGS) entry which is preliminary data.</text>
</comment>
<keyword evidence="1" id="KW-1133">Transmembrane helix</keyword>
<protein>
    <submittedName>
        <fullName evidence="2">Uncharacterized protein</fullName>
    </submittedName>
</protein>
<feature type="transmembrane region" description="Helical" evidence="1">
    <location>
        <begin position="6"/>
        <end position="30"/>
    </location>
</feature>
<proteinExistence type="predicted"/>
<name>A0A699HXM4_TANCI</name>
<feature type="non-terminal residue" evidence="2">
    <location>
        <position position="1"/>
    </location>
</feature>
<sequence length="118" mass="12751">PGSGMILESLVLVLAPMPLLAWMGHLFVNAHVQPQLFQMRILKGVKDRHSRNVLVDGCAVCGGGRWNCDGFCCRCIRGFDEGDEFACCDILMSRNGSKVFARGLAALESRGAGVVARV</sequence>
<evidence type="ECO:0000256" key="1">
    <source>
        <dbReference type="SAM" id="Phobius"/>
    </source>
</evidence>
<organism evidence="2">
    <name type="scientific">Tanacetum cinerariifolium</name>
    <name type="common">Dalmatian daisy</name>
    <name type="synonym">Chrysanthemum cinerariifolium</name>
    <dbReference type="NCBI Taxonomy" id="118510"/>
    <lineage>
        <taxon>Eukaryota</taxon>
        <taxon>Viridiplantae</taxon>
        <taxon>Streptophyta</taxon>
        <taxon>Embryophyta</taxon>
        <taxon>Tracheophyta</taxon>
        <taxon>Spermatophyta</taxon>
        <taxon>Magnoliopsida</taxon>
        <taxon>eudicotyledons</taxon>
        <taxon>Gunneridae</taxon>
        <taxon>Pentapetalae</taxon>
        <taxon>asterids</taxon>
        <taxon>campanulids</taxon>
        <taxon>Asterales</taxon>
        <taxon>Asteraceae</taxon>
        <taxon>Asteroideae</taxon>
        <taxon>Anthemideae</taxon>
        <taxon>Anthemidinae</taxon>
        <taxon>Tanacetum</taxon>
    </lineage>
</organism>
<gene>
    <name evidence="2" type="ORF">Tci_472546</name>
</gene>
<dbReference type="EMBL" id="BKCJ010231153">
    <property type="protein sequence ID" value="GEZ00573.1"/>
    <property type="molecule type" value="Genomic_DNA"/>
</dbReference>
<keyword evidence="1" id="KW-0472">Membrane</keyword>
<accession>A0A699HXM4</accession>